<dbReference type="Proteomes" id="UP000768180">
    <property type="component" value="Unassembled WGS sequence"/>
</dbReference>
<protein>
    <submittedName>
        <fullName evidence="1">Uncharacterized protein</fullName>
    </submittedName>
</protein>
<reference evidence="1 2" key="1">
    <citation type="journal article" date="2020" name="Cell Host Microbe">
        <title>Functional and Genomic Variation between Human-Derived Isolates of Lachnospiraceae Reveals Inter- and Intra-Species Diversity.</title>
        <authorList>
            <person name="Sorbara M.T."/>
            <person name="Littmann E.R."/>
            <person name="Fontana E."/>
            <person name="Moody T.U."/>
            <person name="Kohout C.E."/>
            <person name="Gjonbalaj M."/>
            <person name="Eaton V."/>
            <person name="Seok R."/>
            <person name="Leiner I.M."/>
            <person name="Pamer E.G."/>
        </authorList>
    </citation>
    <scope>NUCLEOTIDE SEQUENCE [LARGE SCALE GENOMIC DNA]</scope>
    <source>
        <strain evidence="1 2">MSK.14.54</strain>
    </source>
</reference>
<organism evidence="1 2">
    <name type="scientific">Fusicatenibacter saccharivorans</name>
    <dbReference type="NCBI Taxonomy" id="1150298"/>
    <lineage>
        <taxon>Bacteria</taxon>
        <taxon>Bacillati</taxon>
        <taxon>Bacillota</taxon>
        <taxon>Clostridia</taxon>
        <taxon>Lachnospirales</taxon>
        <taxon>Lachnospiraceae</taxon>
        <taxon>Fusicatenibacter</taxon>
    </lineage>
</organism>
<keyword evidence="2" id="KW-1185">Reference proteome</keyword>
<accession>A0ABX2GFS9</accession>
<evidence type="ECO:0000313" key="2">
    <source>
        <dbReference type="Proteomes" id="UP000768180"/>
    </source>
</evidence>
<proteinExistence type="predicted"/>
<sequence length="70" mass="7882">MVGKTTASRGNFYKDVIAGHISTAKISGDRTYDGIWSDGCSHYYLDGTTWRSGKIPVLEYDAETGRYRER</sequence>
<comment type="caution">
    <text evidence="1">The sequence shown here is derived from an EMBL/GenBank/DDBJ whole genome shotgun (WGS) entry which is preliminary data.</text>
</comment>
<evidence type="ECO:0000313" key="1">
    <source>
        <dbReference type="EMBL" id="NSE17205.1"/>
    </source>
</evidence>
<dbReference type="RefSeq" id="WP_173830217.1">
    <property type="nucleotide sequence ID" value="NZ_JAAITQ010000025.1"/>
</dbReference>
<dbReference type="EMBL" id="JAAITQ010000025">
    <property type="protein sequence ID" value="NSE17205.1"/>
    <property type="molecule type" value="Genomic_DNA"/>
</dbReference>
<gene>
    <name evidence="1" type="ORF">G5B05_12480</name>
</gene>
<name>A0ABX2GFS9_9FIRM</name>